<feature type="compositionally biased region" description="Pro residues" evidence="6">
    <location>
        <begin position="70"/>
        <end position="83"/>
    </location>
</feature>
<evidence type="ECO:0000256" key="3">
    <source>
        <dbReference type="ARBA" id="ARBA00012483"/>
    </source>
</evidence>
<dbReference type="GO" id="GO:0016567">
    <property type="term" value="P:protein ubiquitination"/>
    <property type="evidence" value="ECO:0007669"/>
    <property type="project" value="TreeGrafter"/>
</dbReference>
<dbReference type="InterPro" id="IPR041888">
    <property type="entry name" value="RING-HC_ZNF598/HEL2"/>
</dbReference>
<dbReference type="SMART" id="SM00355">
    <property type="entry name" value="ZnF_C2H2"/>
    <property type="match status" value="3"/>
</dbReference>
<keyword evidence="5" id="KW-0862">Zinc</keyword>
<evidence type="ECO:0000259" key="8">
    <source>
        <dbReference type="PROSITE" id="PS51061"/>
    </source>
</evidence>
<dbReference type="STRING" id="1202772.A0A1V9YD28"/>
<evidence type="ECO:0000259" key="7">
    <source>
        <dbReference type="PROSITE" id="PS50089"/>
    </source>
</evidence>
<dbReference type="InterPro" id="IPR036867">
    <property type="entry name" value="R3H_dom_sf"/>
</dbReference>
<evidence type="ECO:0000256" key="5">
    <source>
        <dbReference type="PROSITE-ProRule" id="PRU00175"/>
    </source>
</evidence>
<feature type="compositionally biased region" description="Basic residues" evidence="6">
    <location>
        <begin position="92"/>
        <end position="105"/>
    </location>
</feature>
<evidence type="ECO:0000313" key="9">
    <source>
        <dbReference type="EMBL" id="OQR83620.1"/>
    </source>
</evidence>
<protein>
    <recommendedName>
        <fullName evidence="3">RING-type E3 ubiquitin transferase</fullName>
        <ecNumber evidence="3">2.3.2.27</ecNumber>
    </recommendedName>
</protein>
<keyword evidence="5" id="KW-0863">Zinc-finger</keyword>
<dbReference type="Gene3D" id="3.30.1370.50">
    <property type="entry name" value="R3H-like domain"/>
    <property type="match status" value="1"/>
</dbReference>
<comment type="similarity">
    <text evidence="4">Belongs to the ZNF598/HEL2 family.</text>
</comment>
<dbReference type="PANTHER" id="PTHR22938">
    <property type="entry name" value="ZINC FINGER PROTEIN 598"/>
    <property type="match status" value="1"/>
</dbReference>
<dbReference type="Pfam" id="PF25447">
    <property type="entry name" value="RING_ZNF598"/>
    <property type="match status" value="1"/>
</dbReference>
<comment type="catalytic activity">
    <reaction evidence="1">
        <text>S-ubiquitinyl-[E2 ubiquitin-conjugating enzyme]-L-cysteine + [acceptor protein]-L-lysine = [E2 ubiquitin-conjugating enzyme]-L-cysteine + N(6)-ubiquitinyl-[acceptor protein]-L-lysine.</text>
        <dbReference type="EC" id="2.3.2.27"/>
    </reaction>
</comment>
<dbReference type="GO" id="GO:0061630">
    <property type="term" value="F:ubiquitin protein ligase activity"/>
    <property type="evidence" value="ECO:0007669"/>
    <property type="project" value="UniProtKB-EC"/>
</dbReference>
<evidence type="ECO:0000313" key="10">
    <source>
        <dbReference type="Proteomes" id="UP000243579"/>
    </source>
</evidence>
<keyword evidence="5" id="KW-0479">Metal-binding</keyword>
<dbReference type="GO" id="GO:0008270">
    <property type="term" value="F:zinc ion binding"/>
    <property type="evidence" value="ECO:0007669"/>
    <property type="project" value="UniProtKB-KW"/>
</dbReference>
<feature type="domain" description="RING-type" evidence="7">
    <location>
        <begin position="127"/>
        <end position="168"/>
    </location>
</feature>
<proteinExistence type="inferred from homology"/>
<reference evidence="9 10" key="1">
    <citation type="journal article" date="2014" name="Genome Biol. Evol.">
        <title>The secreted proteins of Achlya hypogyna and Thraustotheca clavata identify the ancestral oomycete secretome and reveal gene acquisitions by horizontal gene transfer.</title>
        <authorList>
            <person name="Misner I."/>
            <person name="Blouin N."/>
            <person name="Leonard G."/>
            <person name="Richards T.A."/>
            <person name="Lane C.E."/>
        </authorList>
    </citation>
    <scope>NUCLEOTIDE SEQUENCE [LARGE SCALE GENOMIC DNA]</scope>
    <source>
        <strain evidence="9 10">ATCC 48635</strain>
    </source>
</reference>
<name>A0A1V9YD28_ACHHY</name>
<dbReference type="InterPro" id="IPR001374">
    <property type="entry name" value="R3H_dom"/>
</dbReference>
<dbReference type="PROSITE" id="PS50089">
    <property type="entry name" value="ZF_RING_2"/>
    <property type="match status" value="1"/>
</dbReference>
<dbReference type="Gene3D" id="3.30.40.10">
    <property type="entry name" value="Zinc/RING finger domain, C3HC4 (zinc finger)"/>
    <property type="match status" value="1"/>
</dbReference>
<feature type="region of interest" description="Disordered" evidence="6">
    <location>
        <begin position="1"/>
        <end position="121"/>
    </location>
</feature>
<dbReference type="GO" id="GO:0072344">
    <property type="term" value="P:rescue of stalled ribosome"/>
    <property type="evidence" value="ECO:0007669"/>
    <property type="project" value="InterPro"/>
</dbReference>
<feature type="compositionally biased region" description="Polar residues" evidence="6">
    <location>
        <begin position="1"/>
        <end position="29"/>
    </location>
</feature>
<dbReference type="Pfam" id="PF23230">
    <property type="entry name" value="zf-C2H2_13"/>
    <property type="match status" value="1"/>
</dbReference>
<dbReference type="InterPro" id="IPR001841">
    <property type="entry name" value="Znf_RING"/>
</dbReference>
<dbReference type="SMART" id="SM00393">
    <property type="entry name" value="R3H"/>
    <property type="match status" value="1"/>
</dbReference>
<dbReference type="Proteomes" id="UP000243579">
    <property type="component" value="Unassembled WGS sequence"/>
</dbReference>
<dbReference type="GO" id="GO:0003676">
    <property type="term" value="F:nucleic acid binding"/>
    <property type="evidence" value="ECO:0007669"/>
    <property type="project" value="UniProtKB-UniRule"/>
</dbReference>
<dbReference type="EMBL" id="JNBR01002132">
    <property type="protein sequence ID" value="OQR83620.1"/>
    <property type="molecule type" value="Genomic_DNA"/>
</dbReference>
<comment type="caution">
    <text evidence="9">The sequence shown here is derived from an EMBL/GenBank/DDBJ whole genome shotgun (WGS) entry which is preliminary data.</text>
</comment>
<dbReference type="AlphaFoldDB" id="A0A1V9YD28"/>
<evidence type="ECO:0000256" key="1">
    <source>
        <dbReference type="ARBA" id="ARBA00000900"/>
    </source>
</evidence>
<dbReference type="PROSITE" id="PS51061">
    <property type="entry name" value="R3H"/>
    <property type="match status" value="1"/>
</dbReference>
<sequence length="663" mass="73296">MSTPRMTPAAVTTNMLRASAQAFTPQASPARSERKPRKPKAQASPARPDDAAEAKPKRAPTKKAAKKPAPAAPSTPNVTPPTAPTTVEPAKKTQKTRARKSKPKPKAPVAAPTAPPTTDANDDAECCLVCAEPFTYHAIGECNHAGICSLCSMRMRILMKDTTCPICKQNMPRVIVTNVVQPYASFGIWGETGGPGVTLDEKADMFFSQCDAHYESLVALRTLRCRICPSPAKPVPAFRSLDEFAAHMHHSHKLQFCDLCLAHQHFFAHEQPLYSKAQLKAHNSQLNRQHSSQKYREYHPGCEFCQRRFYSDVELHAHLEQDHFKCHLCNAGHRYYRNYAGLESHFRKQHHLCEHPTLANRFVVFGDELEYQGHIFGLHGDDNRFLAQFTGRPREAPSEVHGDVWDFERAAHDTPPVVREAFPALPTPAAPLAPIAPPPSVAARVPPPPPAPTAPRQTIAANLLSRNQALASAFGRGPQTPDALASELAPKYSAELQEWGRTKFRTLCTIERQIEAMLADRGSFSLHLKAMPRDHRRMMHELAVFYQLQSVARDVEPRRFISLIKTPTSAVPPVTLSQFLQGPPAAKPRVRRAKVVVERDARLPVGRGWEALPPPPTPTPAADAWSDDDDDTLINPTAVTTEGATRLEFLRRADDVASDDGEA</sequence>
<feature type="compositionally biased region" description="Basic residues" evidence="6">
    <location>
        <begin position="57"/>
        <end position="66"/>
    </location>
</feature>
<accession>A0A1V9YD28</accession>
<dbReference type="SUPFAM" id="SSF82708">
    <property type="entry name" value="R3H domain"/>
    <property type="match status" value="1"/>
</dbReference>
<dbReference type="InterPro" id="IPR013083">
    <property type="entry name" value="Znf_RING/FYVE/PHD"/>
</dbReference>
<feature type="compositionally biased region" description="Low complexity" evidence="6">
    <location>
        <begin position="107"/>
        <end position="119"/>
    </location>
</feature>
<feature type="compositionally biased region" description="Basic and acidic residues" evidence="6">
    <location>
        <begin position="47"/>
        <end position="56"/>
    </location>
</feature>
<dbReference type="PROSITE" id="PS00028">
    <property type="entry name" value="ZINC_FINGER_C2H2_1"/>
    <property type="match status" value="1"/>
</dbReference>
<comment type="pathway">
    <text evidence="2">Protein modification; protein ubiquitination.</text>
</comment>
<evidence type="ECO:0000256" key="2">
    <source>
        <dbReference type="ARBA" id="ARBA00004906"/>
    </source>
</evidence>
<dbReference type="SUPFAM" id="SSF57850">
    <property type="entry name" value="RING/U-box"/>
    <property type="match status" value="1"/>
</dbReference>
<dbReference type="Pfam" id="PF01424">
    <property type="entry name" value="R3H"/>
    <property type="match status" value="1"/>
</dbReference>
<feature type="domain" description="R3H" evidence="8">
    <location>
        <begin position="504"/>
        <end position="567"/>
    </location>
</feature>
<dbReference type="CDD" id="cd02325">
    <property type="entry name" value="R3H"/>
    <property type="match status" value="1"/>
</dbReference>
<dbReference type="CDD" id="cd16615">
    <property type="entry name" value="RING-HC_ZNF598"/>
    <property type="match status" value="1"/>
</dbReference>
<dbReference type="PANTHER" id="PTHR22938:SF0">
    <property type="entry name" value="E3 UBIQUITIN-PROTEIN LIGASE ZNF598"/>
    <property type="match status" value="1"/>
</dbReference>
<dbReference type="InterPro" id="IPR044288">
    <property type="entry name" value="ZNF598/HEL2"/>
</dbReference>
<keyword evidence="10" id="KW-1185">Reference proteome</keyword>
<dbReference type="InterPro" id="IPR056437">
    <property type="entry name" value="Znf-C2H2_ZNF598/HEL2"/>
</dbReference>
<dbReference type="OrthoDB" id="3838338at2759"/>
<dbReference type="GO" id="GO:0043022">
    <property type="term" value="F:ribosome binding"/>
    <property type="evidence" value="ECO:0007669"/>
    <property type="project" value="TreeGrafter"/>
</dbReference>
<evidence type="ECO:0000256" key="4">
    <source>
        <dbReference type="ARBA" id="ARBA00035113"/>
    </source>
</evidence>
<dbReference type="InterPro" id="IPR013087">
    <property type="entry name" value="Znf_C2H2_type"/>
</dbReference>
<dbReference type="EC" id="2.3.2.27" evidence="3"/>
<organism evidence="9 10">
    <name type="scientific">Achlya hypogyna</name>
    <name type="common">Oomycete</name>
    <name type="synonym">Protoachlya hypogyna</name>
    <dbReference type="NCBI Taxonomy" id="1202772"/>
    <lineage>
        <taxon>Eukaryota</taxon>
        <taxon>Sar</taxon>
        <taxon>Stramenopiles</taxon>
        <taxon>Oomycota</taxon>
        <taxon>Saprolegniomycetes</taxon>
        <taxon>Saprolegniales</taxon>
        <taxon>Achlyaceae</taxon>
        <taxon>Achlya</taxon>
    </lineage>
</organism>
<evidence type="ECO:0000256" key="6">
    <source>
        <dbReference type="SAM" id="MobiDB-lite"/>
    </source>
</evidence>
<gene>
    <name evidence="9" type="ORF">ACHHYP_14489</name>
</gene>
<feature type="region of interest" description="Disordered" evidence="6">
    <location>
        <begin position="607"/>
        <end position="633"/>
    </location>
</feature>